<evidence type="ECO:0000259" key="5">
    <source>
        <dbReference type="Pfam" id="PF03159"/>
    </source>
</evidence>
<dbReference type="OrthoDB" id="372487at2759"/>
<evidence type="ECO:0000259" key="6">
    <source>
        <dbReference type="Pfam" id="PF17846"/>
    </source>
</evidence>
<evidence type="ECO:0000256" key="1">
    <source>
        <dbReference type="ARBA" id="ARBA00022722"/>
    </source>
</evidence>
<dbReference type="GO" id="GO:0004534">
    <property type="term" value="F:5'-3' RNA exonuclease activity"/>
    <property type="evidence" value="ECO:0007669"/>
    <property type="project" value="TreeGrafter"/>
</dbReference>
<keyword evidence="1" id="KW-0540">Nuclease</keyword>
<dbReference type="EMBL" id="JABBWG010000004">
    <property type="protein sequence ID" value="KAG1823886.1"/>
    <property type="molecule type" value="Genomic_DNA"/>
</dbReference>
<feature type="signal peptide" evidence="4">
    <location>
        <begin position="1"/>
        <end position="19"/>
    </location>
</feature>
<dbReference type="InterPro" id="IPR004859">
    <property type="entry name" value="Xrn1_N"/>
</dbReference>
<dbReference type="RefSeq" id="XP_041197946.1">
    <property type="nucleotide sequence ID" value="XM_041338010.1"/>
</dbReference>
<dbReference type="GeneID" id="64632026"/>
<evidence type="ECO:0000256" key="3">
    <source>
        <dbReference type="ARBA" id="ARBA00022839"/>
    </source>
</evidence>
<gene>
    <name evidence="7" type="ORF">BJ212DRAFT_1444803</name>
</gene>
<reference evidence="7" key="1">
    <citation type="journal article" date="2020" name="New Phytol.">
        <title>Comparative genomics reveals dynamic genome evolution in host specialist ectomycorrhizal fungi.</title>
        <authorList>
            <person name="Lofgren L.A."/>
            <person name="Nguyen N.H."/>
            <person name="Vilgalys R."/>
            <person name="Ruytinx J."/>
            <person name="Liao H.L."/>
            <person name="Branco S."/>
            <person name="Kuo A."/>
            <person name="LaButti K."/>
            <person name="Lipzen A."/>
            <person name="Andreopoulos W."/>
            <person name="Pangilinan J."/>
            <person name="Riley R."/>
            <person name="Hundley H."/>
            <person name="Na H."/>
            <person name="Barry K."/>
            <person name="Grigoriev I.V."/>
            <person name="Stajich J.E."/>
            <person name="Kennedy P.G."/>
        </authorList>
    </citation>
    <scope>NUCLEOTIDE SEQUENCE</scope>
    <source>
        <strain evidence="7">MN1</strain>
    </source>
</reference>
<name>A0A9P7JHV1_9AGAM</name>
<dbReference type="Gene3D" id="3.40.50.12390">
    <property type="match status" value="1"/>
</dbReference>
<dbReference type="GO" id="GO:0000956">
    <property type="term" value="P:nuclear-transcribed mRNA catabolic process"/>
    <property type="evidence" value="ECO:0007669"/>
    <property type="project" value="TreeGrafter"/>
</dbReference>
<evidence type="ECO:0000256" key="4">
    <source>
        <dbReference type="SAM" id="SignalP"/>
    </source>
</evidence>
<evidence type="ECO:0000313" key="8">
    <source>
        <dbReference type="Proteomes" id="UP000807769"/>
    </source>
</evidence>
<dbReference type="InterPro" id="IPR041412">
    <property type="entry name" value="Xrn1_helical"/>
</dbReference>
<dbReference type="Pfam" id="PF03159">
    <property type="entry name" value="XRN_N"/>
    <property type="match status" value="1"/>
</dbReference>
<dbReference type="AlphaFoldDB" id="A0A9P7JHV1"/>
<proteinExistence type="predicted"/>
<keyword evidence="2" id="KW-0378">Hydrolase</keyword>
<dbReference type="InterPro" id="IPR027073">
    <property type="entry name" value="5_3_exoribonuclease"/>
</dbReference>
<keyword evidence="8" id="KW-1185">Reference proteome</keyword>
<dbReference type="PANTHER" id="PTHR12341">
    <property type="entry name" value="5'-&gt;3' EXORIBONUCLEASE"/>
    <property type="match status" value="1"/>
</dbReference>
<comment type="caution">
    <text evidence="7">The sequence shown here is derived from an EMBL/GenBank/DDBJ whole genome shotgun (WGS) entry which is preliminary data.</text>
</comment>
<feature type="domain" description="Xrn1 N-terminal" evidence="5">
    <location>
        <begin position="1"/>
        <end position="151"/>
    </location>
</feature>
<keyword evidence="4" id="KW-0732">Signal</keyword>
<evidence type="ECO:0000313" key="7">
    <source>
        <dbReference type="EMBL" id="KAG1823886.1"/>
    </source>
</evidence>
<evidence type="ECO:0000256" key="2">
    <source>
        <dbReference type="ARBA" id="ARBA00022801"/>
    </source>
</evidence>
<dbReference type="GO" id="GO:0005634">
    <property type="term" value="C:nucleus"/>
    <property type="evidence" value="ECO:0007669"/>
    <property type="project" value="TreeGrafter"/>
</dbReference>
<protein>
    <submittedName>
        <fullName evidence="7">XRN 5'-3' exonuclease N-terminus-domain-containing protein</fullName>
    </submittedName>
</protein>
<feature type="domain" description="Xrn1 helical" evidence="6">
    <location>
        <begin position="208"/>
        <end position="279"/>
    </location>
</feature>
<organism evidence="7 8">
    <name type="scientific">Suillus subaureus</name>
    <dbReference type="NCBI Taxonomy" id="48587"/>
    <lineage>
        <taxon>Eukaryota</taxon>
        <taxon>Fungi</taxon>
        <taxon>Dikarya</taxon>
        <taxon>Basidiomycota</taxon>
        <taxon>Agaricomycotina</taxon>
        <taxon>Agaricomycetes</taxon>
        <taxon>Agaricomycetidae</taxon>
        <taxon>Boletales</taxon>
        <taxon>Suillineae</taxon>
        <taxon>Suillaceae</taxon>
        <taxon>Suillus</taxon>
    </lineage>
</organism>
<dbReference type="PANTHER" id="PTHR12341:SF41">
    <property type="entry name" value="5'-3' EXORIBONUCLEASE 2"/>
    <property type="match status" value="1"/>
</dbReference>
<dbReference type="GO" id="GO:0003723">
    <property type="term" value="F:RNA binding"/>
    <property type="evidence" value="ECO:0007669"/>
    <property type="project" value="TreeGrafter"/>
</dbReference>
<dbReference type="Proteomes" id="UP000807769">
    <property type="component" value="Unassembled WGS sequence"/>
</dbReference>
<accession>A0A9P7JHV1</accession>
<keyword evidence="3 7" id="KW-0269">Exonuclease</keyword>
<sequence length="281" mass="32291">MVRLHKLLFMAIVGIVPHAKMNQQWSRWFRSAQEAKDKVEARKLAVAEWEAMGRIITDDKKSKEAWDSNTITPGTSFMALLAVLLWYYWVVEKMNTDPGWKDVCREHFLGIFLIHFLYSLRRQRTANPSHDPNTQHVIHGLDADLIMLALEDVFVQAKGSGCRICGPEGHYATQSSSTRKKLFIFLNVAILHKYLESELNVNNTPFPFDLEQAIQVDDWVLLIFFVGNNFLLHLPSLEIHEGVIDTLLRIWKMELPRMGGYLMNHGQLVLSHAQIILEGLA</sequence>
<dbReference type="Pfam" id="PF17846">
    <property type="entry name" value="XRN_M"/>
    <property type="match status" value="1"/>
</dbReference>
<feature type="chain" id="PRO_5040314466" evidence="4">
    <location>
        <begin position="20"/>
        <end position="281"/>
    </location>
</feature>